<dbReference type="Pfam" id="PF03895">
    <property type="entry name" value="YadA_anchor"/>
    <property type="match status" value="1"/>
</dbReference>
<dbReference type="Gene3D" id="3.30.1300.30">
    <property type="entry name" value="GSPII I/J protein-like"/>
    <property type="match status" value="1"/>
</dbReference>
<reference evidence="11 12" key="1">
    <citation type="journal article" date="2010" name="PLoS ONE">
        <title>Complete genome sequence and comparative metabolic profiling of the prototypical enteroaggregative Escherichia coli strain 042.</title>
        <authorList>
            <person name="Chaudhuri R.R."/>
            <person name="Sebaihia M."/>
            <person name="Hobman J.L."/>
            <person name="Webber M.A."/>
            <person name="Leyton D.L."/>
            <person name="Goldberg M.D."/>
            <person name="Cunningham A.F."/>
            <person name="Scott-Tucker A."/>
            <person name="Ferguson P.R."/>
            <person name="Thomas C.M."/>
            <person name="Frankel G."/>
            <person name="Tang C.M."/>
            <person name="Dudley E.G."/>
            <person name="Roberts I.S."/>
            <person name="Rasko D.A."/>
            <person name="Pallen M.J."/>
            <person name="Parkhill J."/>
            <person name="Nataro J.P."/>
            <person name="Thomson N.R."/>
            <person name="Henderson I.R."/>
        </authorList>
    </citation>
    <scope>NUCLEOTIDE SEQUENCE [LARGE SCALE GENOMIC DNA]</scope>
    <source>
        <strain evidence="12">042 / EAEC</strain>
    </source>
</reference>
<dbReference type="KEGG" id="elo:EC042_0536"/>
<accession>D3GVC4</accession>
<keyword evidence="5 9" id="KW-0732">Signal</keyword>
<evidence type="ECO:0000259" key="10">
    <source>
        <dbReference type="Pfam" id="PF03895"/>
    </source>
</evidence>
<feature type="domain" description="Trimeric autotransporter adhesin YadA-like C-terminal membrane anchor" evidence="10">
    <location>
        <begin position="658"/>
        <end position="717"/>
    </location>
</feature>
<evidence type="ECO:0000313" key="12">
    <source>
        <dbReference type="Proteomes" id="UP000001407"/>
    </source>
</evidence>
<dbReference type="PATRIC" id="fig|216592.3.peg.561"/>
<dbReference type="GO" id="GO:0009279">
    <property type="term" value="C:cell outer membrane"/>
    <property type="evidence" value="ECO:0007669"/>
    <property type="project" value="UniProtKB-SubCell"/>
</dbReference>
<gene>
    <name evidence="11" type="ordered locus">EC042_0536</name>
</gene>
<proteinExistence type="predicted"/>
<dbReference type="InterPro" id="IPR005594">
    <property type="entry name" value="YadA_C"/>
</dbReference>
<evidence type="ECO:0000256" key="6">
    <source>
        <dbReference type="ARBA" id="ARBA00023136"/>
    </source>
</evidence>
<evidence type="ECO:0000313" key="11">
    <source>
        <dbReference type="EMBL" id="CBG33363.1"/>
    </source>
</evidence>
<dbReference type="SUPFAM" id="SSF57997">
    <property type="entry name" value="Tropomyosin"/>
    <property type="match status" value="1"/>
</dbReference>
<evidence type="ECO:0000256" key="8">
    <source>
        <dbReference type="SAM" id="Coils"/>
    </source>
</evidence>
<dbReference type="AlphaFoldDB" id="D3GVC4"/>
<dbReference type="InterPro" id="IPR045584">
    <property type="entry name" value="Pilin-like"/>
</dbReference>
<evidence type="ECO:0000256" key="1">
    <source>
        <dbReference type="ARBA" id="ARBA00004241"/>
    </source>
</evidence>
<feature type="coiled-coil region" evidence="8">
    <location>
        <begin position="493"/>
        <end position="520"/>
    </location>
</feature>
<keyword evidence="4" id="KW-0812">Transmembrane</keyword>
<evidence type="ECO:0000256" key="3">
    <source>
        <dbReference type="ARBA" id="ARBA00022452"/>
    </source>
</evidence>
<evidence type="ECO:0000256" key="2">
    <source>
        <dbReference type="ARBA" id="ARBA00004442"/>
    </source>
</evidence>
<dbReference type="EMBL" id="FN554766">
    <property type="protein sequence ID" value="CBG33363.1"/>
    <property type="molecule type" value="Genomic_DNA"/>
</dbReference>
<comment type="subcellular location">
    <subcellularLocation>
        <location evidence="2">Cell outer membrane</location>
    </subcellularLocation>
    <subcellularLocation>
        <location evidence="1">Cell surface</location>
    </subcellularLocation>
</comment>
<sequence>MKTVKLSLLAVVVATAVSPSAFAGDTVEAATTELTVIQPGMSQSEIDQKIGRFLERTGNSVAAQNYLIAHDYQTTTPQENTAASPVQPTNTLNPITNQAQTDRDNGQDTAIQDAQHAANWASLKADDAQHAITVAQTDIDANTAAITDTRNDVSAVQSDVTNIKGDVAHAQSTADHANANANTALINGVKLSGAVTENKNNIEQNRSDIADQQKLLASNEQKQIVRDNGQDTAIQDAQHAANWASLKADDAQHAITVAQTDIDANKAAITDIRNDVSAVQSDVTNIKGDVAHAQSTADHANANANTALMNGVKLSSAVTENKNNIEQNRSDIADQQKLLASNEQKQIVRDNGQDTAIQDAQHAANWASMKADDAQHAITVAQTDIDANKAAIADTRNDVSAVQSDVTNIKGDVAHAQSTADHANANANTALINGVKLSGAVTENKNNIEQNRSDIADQQQQLDETRKIVAATGDVQTAARYQSMIDARQTAAANAQQAQADTQQQQMDDQQKQIDATQKTVSALGDAQTNAHYQEMVNAGLRAQNDANARTAAEQKQKIDTLATNQATQQHINSVQYGEQIQRLAQDSTQTHEQIDSLTQDVTQTHQQLSNTQKRVADNSQQITTLNNHFSSLKNEVEDNRKEANAGTASAIAIASQPQVKAGDFMMMSAGAGTFNGESAVSVGTSFNAGTHTVIKAGVSADTQSDFGAGVGVGYSF</sequence>
<dbReference type="SUPFAM" id="SSF54523">
    <property type="entry name" value="Pili subunits"/>
    <property type="match status" value="1"/>
</dbReference>
<keyword evidence="6" id="KW-0472">Membrane</keyword>
<feature type="signal peptide" evidence="9">
    <location>
        <begin position="1"/>
        <end position="23"/>
    </location>
</feature>
<name>D3GVC4_ECO44</name>
<evidence type="ECO:0000256" key="9">
    <source>
        <dbReference type="SAM" id="SignalP"/>
    </source>
</evidence>
<keyword evidence="3" id="KW-1134">Transmembrane beta strand</keyword>
<dbReference type="Proteomes" id="UP000001407">
    <property type="component" value="Chromosome"/>
</dbReference>
<evidence type="ECO:0000256" key="5">
    <source>
        <dbReference type="ARBA" id="ARBA00022729"/>
    </source>
</evidence>
<organism evidence="11 12">
    <name type="scientific">Escherichia coli O44:H18 (strain 042 / EAEC)</name>
    <dbReference type="NCBI Taxonomy" id="216592"/>
    <lineage>
        <taxon>Bacteria</taxon>
        <taxon>Pseudomonadati</taxon>
        <taxon>Pseudomonadota</taxon>
        <taxon>Gammaproteobacteria</taxon>
        <taxon>Enterobacterales</taxon>
        <taxon>Enterobacteriaceae</taxon>
        <taxon>Escherichia</taxon>
    </lineage>
</organism>
<protein>
    <submittedName>
        <fullName evidence="11">Adhesin</fullName>
    </submittedName>
</protein>
<feature type="chain" id="PRO_5003044498" evidence="9">
    <location>
        <begin position="24"/>
        <end position="717"/>
    </location>
</feature>
<keyword evidence="8" id="KW-0175">Coiled coil</keyword>
<evidence type="ECO:0000256" key="7">
    <source>
        <dbReference type="ARBA" id="ARBA00023237"/>
    </source>
</evidence>
<dbReference type="HOGENOM" id="CLU_032471_1_0_6"/>
<dbReference type="GO" id="GO:0009986">
    <property type="term" value="C:cell surface"/>
    <property type="evidence" value="ECO:0007669"/>
    <property type="project" value="UniProtKB-SubCell"/>
</dbReference>
<keyword evidence="7" id="KW-0998">Cell outer membrane</keyword>
<evidence type="ECO:0000256" key="4">
    <source>
        <dbReference type="ARBA" id="ARBA00022692"/>
    </source>
</evidence>